<organism evidence="2">
    <name type="scientific">uncultured Solirubrobacteraceae bacterium</name>
    <dbReference type="NCBI Taxonomy" id="1162706"/>
    <lineage>
        <taxon>Bacteria</taxon>
        <taxon>Bacillati</taxon>
        <taxon>Actinomycetota</taxon>
        <taxon>Thermoleophilia</taxon>
        <taxon>Solirubrobacterales</taxon>
        <taxon>Solirubrobacteraceae</taxon>
        <taxon>environmental samples</taxon>
    </lineage>
</organism>
<dbReference type="EMBL" id="CADCVO010000127">
    <property type="protein sequence ID" value="CAA9476331.1"/>
    <property type="molecule type" value="Genomic_DNA"/>
</dbReference>
<feature type="non-terminal residue" evidence="2">
    <location>
        <position position="275"/>
    </location>
</feature>
<feature type="region of interest" description="Disordered" evidence="1">
    <location>
        <begin position="149"/>
        <end position="174"/>
    </location>
</feature>
<proteinExistence type="predicted"/>
<evidence type="ECO:0000313" key="2">
    <source>
        <dbReference type="EMBL" id="CAA9476331.1"/>
    </source>
</evidence>
<feature type="non-terminal residue" evidence="2">
    <location>
        <position position="1"/>
    </location>
</feature>
<feature type="region of interest" description="Disordered" evidence="1">
    <location>
        <begin position="189"/>
        <end position="275"/>
    </location>
</feature>
<sequence length="275" mass="29699">ADRLPRPPAPGRAGHPVRAALHRGQRRALPHGGHRAGHRGARRVGARLPLHPGARRLGPRALARERPRRPRRLLRLRPRGDGPAARHRGRLHPGPRGPHGRAARGPAVGLRPGLHPLPRRPSAGLRPLRRVDPCRVGRQGLADLLHLARRGRRERPLRHPGPSRPGQALGARAPVAREGPALLLRAGDGAHRRLGDRGGGLHGRPAQARGRDLPRPPLPGDGRGRGQPHRAELGRAHHGPARPRLRAGARAARRGRRHRARGLRGPPGAPGADRV</sequence>
<protein>
    <submittedName>
        <fullName evidence="2">Histidinol-phosphatase</fullName>
        <ecNumber evidence="2">3.1.3.15</ecNumber>
    </submittedName>
</protein>
<feature type="compositionally biased region" description="Basic residues" evidence="1">
    <location>
        <begin position="20"/>
        <end position="45"/>
    </location>
</feature>
<feature type="compositionally biased region" description="Low complexity" evidence="1">
    <location>
        <begin position="103"/>
        <end position="116"/>
    </location>
</feature>
<keyword evidence="2" id="KW-0378">Hydrolase</keyword>
<feature type="compositionally biased region" description="Basic residues" evidence="1">
    <location>
        <begin position="85"/>
        <end position="102"/>
    </location>
</feature>
<feature type="compositionally biased region" description="Basic residues" evidence="1">
    <location>
        <begin position="149"/>
        <end position="158"/>
    </location>
</feature>
<dbReference type="AlphaFoldDB" id="A0A6J4RKN9"/>
<name>A0A6J4RKN9_9ACTN</name>
<reference evidence="2" key="1">
    <citation type="submission" date="2020-02" db="EMBL/GenBank/DDBJ databases">
        <authorList>
            <person name="Meier V. D."/>
        </authorList>
    </citation>
    <scope>NUCLEOTIDE SEQUENCE</scope>
    <source>
        <strain evidence="2">AVDCRST_MAG13</strain>
    </source>
</reference>
<feature type="compositionally biased region" description="Pro residues" evidence="1">
    <location>
        <begin position="1"/>
        <end position="10"/>
    </location>
</feature>
<feature type="compositionally biased region" description="Basic residues" evidence="1">
    <location>
        <begin position="66"/>
        <end position="77"/>
    </location>
</feature>
<evidence type="ECO:0000256" key="1">
    <source>
        <dbReference type="SAM" id="MobiDB-lite"/>
    </source>
</evidence>
<feature type="compositionally biased region" description="Basic residues" evidence="1">
    <location>
        <begin position="236"/>
        <end position="262"/>
    </location>
</feature>
<dbReference type="EC" id="3.1.3.15" evidence="2"/>
<gene>
    <name evidence="2" type="ORF">AVDCRST_MAG13-850</name>
</gene>
<feature type="region of interest" description="Disordered" evidence="1">
    <location>
        <begin position="1"/>
        <end position="126"/>
    </location>
</feature>
<feature type="compositionally biased region" description="Low complexity" evidence="1">
    <location>
        <begin position="263"/>
        <end position="275"/>
    </location>
</feature>
<accession>A0A6J4RKN9</accession>
<dbReference type="GO" id="GO:0004401">
    <property type="term" value="F:histidinol-phosphatase activity"/>
    <property type="evidence" value="ECO:0007669"/>
    <property type="project" value="UniProtKB-EC"/>
</dbReference>